<dbReference type="EMBL" id="LKFU01000054">
    <property type="protein sequence ID" value="RND86643.1"/>
    <property type="molecule type" value="Genomic_DNA"/>
</dbReference>
<sequence>MLRFLTGLAHASTKKAGTGPAKNRFGFCERLIGAVFFPDR</sequence>
<reference evidence="1 2" key="1">
    <citation type="journal article" date="2018" name="Front. Microbiol.">
        <title>Conversion of Methionine to Cysteine in Lactobacillus paracasei Depends on the Highly Mobile cysK-ctl-cysE Gene Cluster.</title>
        <authorList>
            <person name="Wuthrich D."/>
            <person name="Irmler S."/>
            <person name="Berthoud H."/>
            <person name="Guggenbuhl B."/>
            <person name="Eugster E."/>
            <person name="Bruggmann R."/>
        </authorList>
    </citation>
    <scope>NUCLEOTIDE SEQUENCE [LARGE SCALE GENOMIC DNA]</scope>
    <source>
        <strain evidence="1 2">FAM18172</strain>
    </source>
</reference>
<proteinExistence type="predicted"/>
<protein>
    <submittedName>
        <fullName evidence="1">Uncharacterized protein</fullName>
    </submittedName>
</protein>
<evidence type="ECO:0000313" key="2">
    <source>
        <dbReference type="Proteomes" id="UP000285532"/>
    </source>
</evidence>
<accession>A0A422MBQ3</accession>
<gene>
    <name evidence="1" type="ORF">FAM18172_01300</name>
</gene>
<name>A0A422MBQ3_LACPA</name>
<comment type="caution">
    <text evidence="1">The sequence shown here is derived from an EMBL/GenBank/DDBJ whole genome shotgun (WGS) entry which is preliminary data.</text>
</comment>
<dbReference type="AlphaFoldDB" id="A0A422MBQ3"/>
<dbReference type="Proteomes" id="UP000285532">
    <property type="component" value="Unassembled WGS sequence"/>
</dbReference>
<evidence type="ECO:0000313" key="1">
    <source>
        <dbReference type="EMBL" id="RND86643.1"/>
    </source>
</evidence>
<organism evidence="1 2">
    <name type="scientific">Lacticaseibacillus paracasei</name>
    <name type="common">Lactobacillus paracasei</name>
    <dbReference type="NCBI Taxonomy" id="1597"/>
    <lineage>
        <taxon>Bacteria</taxon>
        <taxon>Bacillati</taxon>
        <taxon>Bacillota</taxon>
        <taxon>Bacilli</taxon>
        <taxon>Lactobacillales</taxon>
        <taxon>Lactobacillaceae</taxon>
        <taxon>Lacticaseibacillus</taxon>
    </lineage>
</organism>